<dbReference type="InterPro" id="IPR041916">
    <property type="entry name" value="Anti_sigma_zinc_sf"/>
</dbReference>
<comment type="caution">
    <text evidence="4">The sequence shown here is derived from an EMBL/GenBank/DDBJ whole genome shotgun (WGS) entry which is preliminary data.</text>
</comment>
<accession>A0A0X3USB4</accession>
<keyword evidence="5" id="KW-1185">Reference proteome</keyword>
<reference evidence="5" key="1">
    <citation type="submission" date="2015-10" db="EMBL/GenBank/DDBJ databases">
        <authorList>
            <person name="Ju K.-S."/>
            <person name="Doroghazi J.R."/>
            <person name="Metcalf W.W."/>
        </authorList>
    </citation>
    <scope>NUCLEOTIDE SEQUENCE [LARGE SCALE GENOMIC DNA]</scope>
    <source>
        <strain evidence="5">NRRL 3151</strain>
    </source>
</reference>
<evidence type="ECO:0000313" key="5">
    <source>
        <dbReference type="Proteomes" id="UP000053923"/>
    </source>
</evidence>
<protein>
    <recommendedName>
        <fullName evidence="3">Putative zinc-finger domain-containing protein</fullName>
    </recommendedName>
</protein>
<proteinExistence type="predicted"/>
<dbReference type="InterPro" id="IPR027383">
    <property type="entry name" value="Znf_put"/>
</dbReference>
<dbReference type="AlphaFoldDB" id="A0A0X3USB4"/>
<dbReference type="Pfam" id="PF13490">
    <property type="entry name" value="zf-HC2"/>
    <property type="match status" value="1"/>
</dbReference>
<dbReference type="Gene3D" id="1.10.10.1320">
    <property type="entry name" value="Anti-sigma factor, zinc-finger domain"/>
    <property type="match status" value="1"/>
</dbReference>
<evidence type="ECO:0000256" key="2">
    <source>
        <dbReference type="ARBA" id="ARBA00023163"/>
    </source>
</evidence>
<gene>
    <name evidence="4" type="ORF">ADL12_20120</name>
</gene>
<evidence type="ECO:0000259" key="3">
    <source>
        <dbReference type="Pfam" id="PF13490"/>
    </source>
</evidence>
<keyword evidence="2" id="KW-0804">Transcription</keyword>
<dbReference type="Proteomes" id="UP000053923">
    <property type="component" value="Unassembled WGS sequence"/>
</dbReference>
<dbReference type="OrthoDB" id="4254560at2"/>
<dbReference type="RefSeq" id="WP_062704047.1">
    <property type="nucleotide sequence ID" value="NZ_LLZG01000153.1"/>
</dbReference>
<feature type="domain" description="Putative zinc-finger" evidence="3">
    <location>
        <begin position="27"/>
        <end position="52"/>
    </location>
</feature>
<dbReference type="EMBL" id="LLZG01000153">
    <property type="protein sequence ID" value="KUL35479.1"/>
    <property type="molecule type" value="Genomic_DNA"/>
</dbReference>
<name>A0A0X3USB4_9ACTN</name>
<organism evidence="4 5">
    <name type="scientific">Streptomyces regalis</name>
    <dbReference type="NCBI Taxonomy" id="68262"/>
    <lineage>
        <taxon>Bacteria</taxon>
        <taxon>Bacillati</taxon>
        <taxon>Actinomycetota</taxon>
        <taxon>Actinomycetes</taxon>
        <taxon>Kitasatosporales</taxon>
        <taxon>Streptomycetaceae</taxon>
        <taxon>Streptomyces</taxon>
    </lineage>
</organism>
<sequence>MTKLSASKSCRLWAECRERLRHLRLRGAVGAYADGQLTGARHTRVAAHVACCWTCSGELLALRLIKASVHGHPHRAPTSLAEVRIRRFADHVARTAPPIGG</sequence>
<keyword evidence="1" id="KW-0805">Transcription regulation</keyword>
<evidence type="ECO:0000256" key="1">
    <source>
        <dbReference type="ARBA" id="ARBA00023015"/>
    </source>
</evidence>
<evidence type="ECO:0000313" key="4">
    <source>
        <dbReference type="EMBL" id="KUL35479.1"/>
    </source>
</evidence>